<proteinExistence type="predicted"/>
<protein>
    <recommendedName>
        <fullName evidence="4">TFIIS N-terminal domain-containing protein</fullName>
    </recommendedName>
</protein>
<gene>
    <name evidence="2" type="ORF">BBP00_00003233</name>
</gene>
<feature type="region of interest" description="Disordered" evidence="1">
    <location>
        <begin position="158"/>
        <end position="199"/>
    </location>
</feature>
<dbReference type="OrthoDB" id="160810at2759"/>
<organism evidence="2 3">
    <name type="scientific">Phytophthora kernoviae</name>
    <dbReference type="NCBI Taxonomy" id="325452"/>
    <lineage>
        <taxon>Eukaryota</taxon>
        <taxon>Sar</taxon>
        <taxon>Stramenopiles</taxon>
        <taxon>Oomycota</taxon>
        <taxon>Peronosporomycetes</taxon>
        <taxon>Peronosporales</taxon>
        <taxon>Peronosporaceae</taxon>
        <taxon>Phytophthora</taxon>
    </lineage>
</organism>
<reference evidence="2 3" key="1">
    <citation type="submission" date="2018-07" db="EMBL/GenBank/DDBJ databases">
        <title>Genome sequencing of oomycete isolates from Chile give support for New Zealand origin for Phytophthora kernoviae and make available the first Nothophytophthora sp. genome.</title>
        <authorList>
            <person name="Studholme D.J."/>
            <person name="Sanfuentes E."/>
            <person name="Panda P."/>
            <person name="Hill R."/>
            <person name="Sambles C."/>
            <person name="Grant M."/>
            <person name="Williams N.M."/>
            <person name="Mcdougal R.L."/>
        </authorList>
    </citation>
    <scope>NUCLEOTIDE SEQUENCE [LARGE SCALE GENOMIC DNA]</scope>
    <source>
        <strain evidence="2">Chile6</strain>
    </source>
</reference>
<feature type="compositionally biased region" description="Basic and acidic residues" evidence="1">
    <location>
        <begin position="189"/>
        <end position="199"/>
    </location>
</feature>
<comment type="caution">
    <text evidence="2">The sequence shown here is derived from an EMBL/GenBank/DDBJ whole genome shotgun (WGS) entry which is preliminary data.</text>
</comment>
<evidence type="ECO:0008006" key="4">
    <source>
        <dbReference type="Google" id="ProtNLM"/>
    </source>
</evidence>
<name>A0A3F2RV03_9STRA</name>
<dbReference type="EMBL" id="MBDO02000065">
    <property type="protein sequence ID" value="RLN64784.1"/>
    <property type="molecule type" value="Genomic_DNA"/>
</dbReference>
<feature type="compositionally biased region" description="Basic residues" evidence="1">
    <location>
        <begin position="178"/>
        <end position="188"/>
    </location>
</feature>
<dbReference type="AlphaFoldDB" id="A0A3F2RV03"/>
<sequence>MEAKWLRASVFVKSCGGDSVRMREPQRYPLGTRVANPLEGHTGEISTFDPDSGLYTLVFNDNHREELNSTQVETFVIRKTAAAKAAEEAKKAQESERDPQQFLGATVTKTSTSYEGKELVSSGQVTQYFTDIKKFRVLFSDGLYSDMNMEEVKQNLKGATATGGEGTKRPAESEVGHAKKKRKRRHRHQQSELEEKERPLNTQKFESRKIAFTICREVLTIIVSQKKVGKLCNEKQKVILNNKDLQPKRALEGFVEADGLRSLEGILSRWFRSDNTRSASLLVLKMLAMLPGVTEVQLRKTNITRTLRGIEKLSRSMDHIDLVFGDLAEWIIQKWARTAMNRTFNPSARDLLLAQQAQISRAGSDGQVHVAPRPTSKMTAQQKETALLEALRTGAHSGTADGAGVDPGEEIAVYLPQFNSLGSEDMRRPVRQTQTIESLAAKINRDYEDAVRKHNEDDEENDNEVTHGRMVFGKPQLMHFSQNTPVIELFSTIRSKLVG</sequence>
<dbReference type="Proteomes" id="UP000277300">
    <property type="component" value="Unassembled WGS sequence"/>
</dbReference>
<accession>A0A3F2RV03</accession>
<feature type="compositionally biased region" description="Basic and acidic residues" evidence="1">
    <location>
        <begin position="166"/>
        <end position="177"/>
    </location>
</feature>
<evidence type="ECO:0000313" key="3">
    <source>
        <dbReference type="Proteomes" id="UP000277300"/>
    </source>
</evidence>
<evidence type="ECO:0000256" key="1">
    <source>
        <dbReference type="SAM" id="MobiDB-lite"/>
    </source>
</evidence>
<evidence type="ECO:0000313" key="2">
    <source>
        <dbReference type="EMBL" id="RLN64784.1"/>
    </source>
</evidence>